<dbReference type="RefSeq" id="WP_190423048.1">
    <property type="nucleotide sequence ID" value="NZ_JAAOCA010000023.1"/>
</dbReference>
<keyword evidence="2" id="KW-1185">Reference proteome</keyword>
<evidence type="ECO:0000313" key="2">
    <source>
        <dbReference type="Proteomes" id="UP000805841"/>
    </source>
</evidence>
<reference evidence="1 2" key="1">
    <citation type="journal article" date="2020" name="Insects">
        <title>Bacteria Belonging to Pseudomonas typographi sp. nov. from the Bark Beetle Ips typographus Have Genomic Potential to Aid in the Host Ecology.</title>
        <authorList>
            <person name="Peral-Aranega E."/>
            <person name="Saati-Santamaria Z."/>
            <person name="Kolarik M."/>
            <person name="Rivas R."/>
            <person name="Garcia-Fraile P."/>
        </authorList>
    </citation>
    <scope>NUCLEOTIDE SEQUENCE [LARGE SCALE GENOMIC DNA]</scope>
    <source>
        <strain evidence="1 2">CA3A</strain>
    </source>
</reference>
<dbReference type="EMBL" id="JAAOCA010000023">
    <property type="protein sequence ID" value="MBD1600612.1"/>
    <property type="molecule type" value="Genomic_DNA"/>
</dbReference>
<proteinExistence type="predicted"/>
<organism evidence="1 2">
    <name type="scientific">Pseudomonas typographi</name>
    <dbReference type="NCBI Taxonomy" id="2715964"/>
    <lineage>
        <taxon>Bacteria</taxon>
        <taxon>Pseudomonadati</taxon>
        <taxon>Pseudomonadota</taxon>
        <taxon>Gammaproteobacteria</taxon>
        <taxon>Pseudomonadales</taxon>
        <taxon>Pseudomonadaceae</taxon>
        <taxon>Pseudomonas</taxon>
    </lineage>
</organism>
<evidence type="ECO:0000313" key="1">
    <source>
        <dbReference type="EMBL" id="MBD1600612.1"/>
    </source>
</evidence>
<name>A0ABR7Z581_9PSED</name>
<accession>A0ABR7Z581</accession>
<protein>
    <submittedName>
        <fullName evidence="1">Uncharacterized protein</fullName>
    </submittedName>
</protein>
<gene>
    <name evidence="1" type="ORF">HAQ05_18135</name>
</gene>
<sequence>MEGLFEPYQKSDRPGAAHNGQIKALARSRADKLLSLGEDEAAIRKTMDNAHRLDRYATTGTALVGGVPFSGMVALQFAKPGVISGATQYLFGEIENAVAKAAAEGGVGGMEAHYPDEFFQRLFKEAKQDSFFLKPPAEKLHGALTDSLTQKQPGKLQEAMEDALQIQTYLARAFATNLTAAVLTATNKAAHVETFNKFAVPLGNYLSGLGTAHLKHKAQNGRHERGEALLFGLRDAEPKANFDEEEDWLNVYMAAKNGSLLSAMGHGGERMGNMLLGALGNSLDALGKALTSANSLGGGYVGLGLTFAARAAAQQAATALVSGAWQKAAVGGAVNFVGTGAAFGMWAFIASLSSKLSDEGKAWVNADNHAAPKAALGIRAAQQLQTETDGGNLRQRTHRLRNLRGDLEAQVGDNALALSTLGRASSADTSGRA</sequence>
<dbReference type="Proteomes" id="UP000805841">
    <property type="component" value="Unassembled WGS sequence"/>
</dbReference>
<comment type="caution">
    <text evidence="1">The sequence shown here is derived from an EMBL/GenBank/DDBJ whole genome shotgun (WGS) entry which is preliminary data.</text>
</comment>